<evidence type="ECO:0000313" key="1">
    <source>
        <dbReference type="EMBL" id="KAK9701434.1"/>
    </source>
</evidence>
<dbReference type="Proteomes" id="UP001479436">
    <property type="component" value="Unassembled WGS sequence"/>
</dbReference>
<evidence type="ECO:0000313" key="2">
    <source>
        <dbReference type="Proteomes" id="UP001479436"/>
    </source>
</evidence>
<sequence length="71" mass="7795">VRALKAEKAISPKKSPVAVRKPRLSTGPPAVDFTKFVTQEDFGYLKAEIEFLHQRLGELSSTINSGDAKHS</sequence>
<protein>
    <submittedName>
        <fullName evidence="1">Uncharacterized protein</fullName>
    </submittedName>
</protein>
<keyword evidence="2" id="KW-1185">Reference proteome</keyword>
<proteinExistence type="predicted"/>
<feature type="non-terminal residue" evidence="1">
    <location>
        <position position="1"/>
    </location>
</feature>
<organism evidence="1 2">
    <name type="scientific">Basidiobolus ranarum</name>
    <dbReference type="NCBI Taxonomy" id="34480"/>
    <lineage>
        <taxon>Eukaryota</taxon>
        <taxon>Fungi</taxon>
        <taxon>Fungi incertae sedis</taxon>
        <taxon>Zoopagomycota</taxon>
        <taxon>Entomophthoromycotina</taxon>
        <taxon>Basidiobolomycetes</taxon>
        <taxon>Basidiobolales</taxon>
        <taxon>Basidiobolaceae</taxon>
        <taxon>Basidiobolus</taxon>
    </lineage>
</organism>
<comment type="caution">
    <text evidence="1">The sequence shown here is derived from an EMBL/GenBank/DDBJ whole genome shotgun (WGS) entry which is preliminary data.</text>
</comment>
<reference evidence="1 2" key="1">
    <citation type="submission" date="2023-04" db="EMBL/GenBank/DDBJ databases">
        <title>Genome of Basidiobolus ranarum AG-B5.</title>
        <authorList>
            <person name="Stajich J.E."/>
            <person name="Carter-House D."/>
            <person name="Gryganskyi A."/>
        </authorList>
    </citation>
    <scope>NUCLEOTIDE SEQUENCE [LARGE SCALE GENOMIC DNA]</scope>
    <source>
        <strain evidence="1 2">AG-B5</strain>
    </source>
</reference>
<accession>A0ABR2VTF8</accession>
<dbReference type="EMBL" id="JASJQH010007815">
    <property type="protein sequence ID" value="KAK9701434.1"/>
    <property type="molecule type" value="Genomic_DNA"/>
</dbReference>
<name>A0ABR2VTF8_9FUNG</name>
<gene>
    <name evidence="1" type="ORF">K7432_011725</name>
</gene>